<reference evidence="2 3" key="1">
    <citation type="submission" date="2023-03" db="EMBL/GenBank/DDBJ databases">
        <title>High recombination rates correlate with genetic variation in Cardiocondyla obscurior ants.</title>
        <authorList>
            <person name="Errbii M."/>
        </authorList>
    </citation>
    <scope>NUCLEOTIDE SEQUENCE [LARGE SCALE GENOMIC DNA]</scope>
    <source>
        <strain evidence="2">Alpha-2009</strain>
        <tissue evidence="2">Whole body</tissue>
    </source>
</reference>
<comment type="caution">
    <text evidence="2">The sequence shown here is derived from an EMBL/GenBank/DDBJ whole genome shotgun (WGS) entry which is preliminary data.</text>
</comment>
<dbReference type="EMBL" id="JADYXP020000003">
    <property type="protein sequence ID" value="KAL0128339.1"/>
    <property type="molecule type" value="Genomic_DNA"/>
</dbReference>
<evidence type="ECO:0000313" key="3">
    <source>
        <dbReference type="Proteomes" id="UP001430953"/>
    </source>
</evidence>
<dbReference type="Proteomes" id="UP001430953">
    <property type="component" value="Unassembled WGS sequence"/>
</dbReference>
<organism evidence="2 3">
    <name type="scientific">Cardiocondyla obscurior</name>
    <dbReference type="NCBI Taxonomy" id="286306"/>
    <lineage>
        <taxon>Eukaryota</taxon>
        <taxon>Metazoa</taxon>
        <taxon>Ecdysozoa</taxon>
        <taxon>Arthropoda</taxon>
        <taxon>Hexapoda</taxon>
        <taxon>Insecta</taxon>
        <taxon>Pterygota</taxon>
        <taxon>Neoptera</taxon>
        <taxon>Endopterygota</taxon>
        <taxon>Hymenoptera</taxon>
        <taxon>Apocrita</taxon>
        <taxon>Aculeata</taxon>
        <taxon>Formicoidea</taxon>
        <taxon>Formicidae</taxon>
        <taxon>Myrmicinae</taxon>
        <taxon>Cardiocondyla</taxon>
    </lineage>
</organism>
<gene>
    <name evidence="2" type="ORF">PUN28_003550</name>
</gene>
<feature type="compositionally biased region" description="Pro residues" evidence="1">
    <location>
        <begin position="58"/>
        <end position="71"/>
    </location>
</feature>
<name>A0AAW2GN14_9HYME</name>
<proteinExistence type="predicted"/>
<dbReference type="AlphaFoldDB" id="A0AAW2GN14"/>
<sequence length="295" mass="32092">MHVLFHLDFRLITAKLLKLSEHSRQARKDNFAYFAPIKCKVLPDNSCTFFLRLRPAAPLPPPPPPPPPVPASAPRRRGQVPFSEAAAGVSRVEYGTAFLFLTPLVSLLLSSPPPSPALLPSLPLSTALLPPPPPSAPSRSSTTHHRPTYRPMSSPPASSAYGVPPFCLTSHPRLYLCRSPPAYNPPLLLPAVPGTARCYPRAIRACAIVYPFARRTVPSQHPLPASRSPTSTSACASPAIKTRNVATVHASPASRWSTGTSAGGRKKNYDAYSTLFEGFERFRSFRERSNLRDGF</sequence>
<protein>
    <submittedName>
        <fullName evidence="2">Uncharacterized protein</fullName>
    </submittedName>
</protein>
<feature type="region of interest" description="Disordered" evidence="1">
    <location>
        <begin position="58"/>
        <end position="77"/>
    </location>
</feature>
<evidence type="ECO:0000313" key="2">
    <source>
        <dbReference type="EMBL" id="KAL0128339.1"/>
    </source>
</evidence>
<accession>A0AAW2GN14</accession>
<feature type="region of interest" description="Disordered" evidence="1">
    <location>
        <begin position="129"/>
        <end position="158"/>
    </location>
</feature>
<keyword evidence="3" id="KW-1185">Reference proteome</keyword>
<evidence type="ECO:0000256" key="1">
    <source>
        <dbReference type="SAM" id="MobiDB-lite"/>
    </source>
</evidence>